<dbReference type="InterPro" id="IPR016162">
    <property type="entry name" value="Ald_DH_N"/>
</dbReference>
<keyword evidence="8" id="KW-1185">Reference proteome</keyword>
<dbReference type="PANTHER" id="PTHR43720:SF2">
    <property type="entry name" value="2-AMINOMUCONIC SEMIALDEHYDE DEHYDROGENASE"/>
    <property type="match status" value="1"/>
</dbReference>
<dbReference type="SUPFAM" id="SSF53720">
    <property type="entry name" value="ALDH-like"/>
    <property type="match status" value="1"/>
</dbReference>
<feature type="domain" description="Aldehyde dehydrogenase" evidence="6">
    <location>
        <begin position="29"/>
        <end position="488"/>
    </location>
</feature>
<dbReference type="PROSITE" id="PS00687">
    <property type="entry name" value="ALDEHYDE_DEHYDR_GLU"/>
    <property type="match status" value="1"/>
</dbReference>
<dbReference type="OMA" id="TKAVWIT"/>
<dbReference type="Gene3D" id="3.40.309.10">
    <property type="entry name" value="Aldehyde Dehydrogenase, Chain A, domain 2"/>
    <property type="match status" value="1"/>
</dbReference>
<dbReference type="GO" id="GO:0046394">
    <property type="term" value="P:carboxylic acid biosynthetic process"/>
    <property type="evidence" value="ECO:0007669"/>
    <property type="project" value="UniProtKB-ARBA"/>
</dbReference>
<dbReference type="EMBL" id="CABFWN010000001">
    <property type="protein sequence ID" value="VUG16172.1"/>
    <property type="molecule type" value="Genomic_DNA"/>
</dbReference>
<dbReference type="Proteomes" id="UP000478008">
    <property type="component" value="Unassembled WGS sequence"/>
</dbReference>
<evidence type="ECO:0000256" key="4">
    <source>
        <dbReference type="PROSITE-ProRule" id="PRU10007"/>
    </source>
</evidence>
<sequence>MSIYQSVLLPDGNTYSLPTGLFINNEWKTSDKTFEVIDPSTEKVLTHVYEAGVKEVDEAVNAAKKVMKTWKDVPGEEKAKKMLKLAELLKQNIEMFSVVEAADSGKPLETNAKEDMKSVVDYLIYCAGFADKLHGTTIPIATNRYAITKRYPLVVGQIIPWNYPLSMASWKFCPALACGCTIVLKSSELTPLSLLLFADLVKKAGFPPGVFNVVSGFGAIAGERIANHPDLDKVAFTGSTLTGQKIMRNAASNLKMVSLECGGKSPLLVFDDANLEQAAKWASFGMMYNSGQNCTANSRILVQDKVYDKFINLYVKAVKEDWTVGSPFDNKANLGPVISKKQYDKIKSYIQKGKDEGAVLILGEDSDQLRSLPKDGYYIPPTIFKNCTQDMTIVREEIFGPVVAISKFTTDEEAIEKANDSEYGLAAMVFSENFGRIQTVADQLEAGSVYLNASNDEDTRVPFGGYKMSGIGRELGEAAIELYTQTKSFYMNVSHRL</sequence>
<dbReference type="InterPro" id="IPR016161">
    <property type="entry name" value="Ald_DH/histidinol_DH"/>
</dbReference>
<proteinExistence type="inferred from homology"/>
<evidence type="ECO:0000256" key="3">
    <source>
        <dbReference type="ARBA" id="ARBA00023027"/>
    </source>
</evidence>
<accession>A0A7D9CXW5</accession>
<comment type="similarity">
    <text evidence="1 5">Belongs to the aldehyde dehydrogenase family.</text>
</comment>
<evidence type="ECO:0000256" key="2">
    <source>
        <dbReference type="ARBA" id="ARBA00023002"/>
    </source>
</evidence>
<keyword evidence="2 5" id="KW-0560">Oxidoreductase</keyword>
<dbReference type="FunFam" id="3.40.605.10:FF:000026">
    <property type="entry name" value="Aldehyde dehydrogenase, putative"/>
    <property type="match status" value="1"/>
</dbReference>
<dbReference type="Pfam" id="PF00171">
    <property type="entry name" value="Aldedh"/>
    <property type="match status" value="1"/>
</dbReference>
<evidence type="ECO:0000313" key="8">
    <source>
        <dbReference type="Proteomes" id="UP000478008"/>
    </source>
</evidence>
<dbReference type="FunFam" id="3.40.309.10:FF:000012">
    <property type="entry name" value="Betaine aldehyde dehydrogenase"/>
    <property type="match status" value="1"/>
</dbReference>
<gene>
    <name evidence="7" type="primary">ALD2</name>
    <name evidence="7" type="ORF">DEBR0S1_09626G</name>
</gene>
<keyword evidence="3" id="KW-0520">NAD</keyword>
<dbReference type="InterPro" id="IPR029510">
    <property type="entry name" value="Ald_DH_CS_GLU"/>
</dbReference>
<dbReference type="AlphaFoldDB" id="A0A7D9CXW5"/>
<protein>
    <submittedName>
        <fullName evidence="7">DEBR0S1_09626g1_1</fullName>
    </submittedName>
</protein>
<evidence type="ECO:0000259" key="6">
    <source>
        <dbReference type="Pfam" id="PF00171"/>
    </source>
</evidence>
<organism evidence="7 8">
    <name type="scientific">Dekkera bruxellensis</name>
    <name type="common">Brettanomyces custersii</name>
    <dbReference type="NCBI Taxonomy" id="5007"/>
    <lineage>
        <taxon>Eukaryota</taxon>
        <taxon>Fungi</taxon>
        <taxon>Dikarya</taxon>
        <taxon>Ascomycota</taxon>
        <taxon>Saccharomycotina</taxon>
        <taxon>Pichiomycetes</taxon>
        <taxon>Pichiales</taxon>
        <taxon>Pichiaceae</taxon>
        <taxon>Brettanomyces</taxon>
    </lineage>
</organism>
<dbReference type="InterPro" id="IPR016163">
    <property type="entry name" value="Ald_DH_C"/>
</dbReference>
<dbReference type="Gene3D" id="3.40.605.10">
    <property type="entry name" value="Aldehyde Dehydrogenase, Chain A, domain 1"/>
    <property type="match status" value="1"/>
</dbReference>
<dbReference type="FunFam" id="3.40.605.10:FF:000001">
    <property type="entry name" value="Aldehyde dehydrogenase 1"/>
    <property type="match status" value="1"/>
</dbReference>
<dbReference type="InterPro" id="IPR015590">
    <property type="entry name" value="Aldehyde_DH_dom"/>
</dbReference>
<evidence type="ECO:0000313" key="7">
    <source>
        <dbReference type="EMBL" id="VUG16172.1"/>
    </source>
</evidence>
<name>A0A7D9CXW5_DEKBR</name>
<dbReference type="GO" id="GO:0006598">
    <property type="term" value="P:polyamine catabolic process"/>
    <property type="evidence" value="ECO:0007669"/>
    <property type="project" value="TreeGrafter"/>
</dbReference>
<dbReference type="GO" id="GO:0004029">
    <property type="term" value="F:aldehyde dehydrogenase (NAD+) activity"/>
    <property type="evidence" value="ECO:0007669"/>
    <property type="project" value="TreeGrafter"/>
</dbReference>
<evidence type="ECO:0000256" key="5">
    <source>
        <dbReference type="RuleBase" id="RU003345"/>
    </source>
</evidence>
<feature type="active site" evidence="4">
    <location>
        <position position="260"/>
    </location>
</feature>
<evidence type="ECO:0000256" key="1">
    <source>
        <dbReference type="ARBA" id="ARBA00009986"/>
    </source>
</evidence>
<reference evidence="7 8" key="1">
    <citation type="submission" date="2019-07" db="EMBL/GenBank/DDBJ databases">
        <authorList>
            <person name="Friedrich A."/>
            <person name="Schacherer J."/>
        </authorList>
    </citation>
    <scope>NUCLEOTIDE SEQUENCE [LARGE SCALE GENOMIC DNA]</scope>
</reference>
<dbReference type="PANTHER" id="PTHR43720">
    <property type="entry name" value="2-AMINOMUCONIC SEMIALDEHYDE DEHYDROGENASE"/>
    <property type="match status" value="1"/>
</dbReference>